<dbReference type="GO" id="GO:0005930">
    <property type="term" value="C:axoneme"/>
    <property type="evidence" value="ECO:0007669"/>
    <property type="project" value="UniProtKB-SubCell"/>
</dbReference>
<proteinExistence type="predicted"/>
<dbReference type="PROSITE" id="PS50181">
    <property type="entry name" value="FBOX"/>
    <property type="match status" value="1"/>
</dbReference>
<name>A0A2P6TK16_CHLSO</name>
<protein>
    <submittedName>
        <fullName evidence="4">Metallo-hydrolase oxidoreductase</fullName>
    </submittedName>
</protein>
<feature type="domain" description="F-box" evidence="3">
    <location>
        <begin position="139"/>
        <end position="183"/>
    </location>
</feature>
<dbReference type="EMBL" id="LHPG02000013">
    <property type="protein sequence ID" value="PRW44420.1"/>
    <property type="molecule type" value="Genomic_DNA"/>
</dbReference>
<comment type="subcellular location">
    <subcellularLocation>
        <location evidence="1">Cytoplasm</location>
        <location evidence="1">Cytoskeleton</location>
        <location evidence="1">Cilium axoneme</location>
    </subcellularLocation>
</comment>
<evidence type="ECO:0000313" key="4">
    <source>
        <dbReference type="EMBL" id="PRW44420.1"/>
    </source>
</evidence>
<dbReference type="SUPFAM" id="SSF52047">
    <property type="entry name" value="RNI-like"/>
    <property type="match status" value="1"/>
</dbReference>
<sequence length="767" mass="80724">MPTTKRKSPQAGGAAEPPAPVQQLPRPASSSPPCWSLLRGEECDSCSATCESVRDSKALRICSASAAEPAQGAAALEAPAGCGASGMHAVCSVPLGMLHSYHAGCCSRLGSCSSLSELDAAIAGSSQVTAAAGRAAGAASPWADAPDDILRRVLDQLQPSTLRVLRLVCRGWEAAASRLLVHLRPEGIAGKQLGHRFPSLHSLDLSNCCMGVDFTTPRMLRLQSLLRNEDLGELAGLSRLEQLSLRGCSRLSGPGLARLGCLRRSLTMLNLSNCTGLTDDCLASLAAALPQLATLNLQGCSGLGDEAISHLVNMPHLRHILLPGGVTDASMFMLAEMPALERVALRGCRHVSTAGIYVLLQRPGLKRVVISKCPQISLESAGSQNLKVVTDPSGGAAAAAASAADAALVAAGLVPPLAGPAGVAGQDMQLLWAAGGLANTRTAAMAGQKGSRARWLVLAALVLAIVVQRVQRTARHSPSFVQVADGAYRLTQHWYLLPGLTLPIPVSVGLFRGDKGWVVVDAGTKNNARQSHAANLLKAVQAAIPAGERVAAIALTHGHHDHVGALVELMEAYPDAPVLLHSEEAPFLFEGKPYMVPGSLDARKYQWFDMDWPVRPKLPKERFHIVAGKSGSLDQFAAGLSFHLAPGHTPGQIVYLHKPSGVLFGGDILTLIRPKLTWGEGVDAQRDNRVVAAVPGLLTVRSFPYHVLHAPVGDLQLSEKSACELLGSLPFDKVLLAHDFSTAKVWTAENAKAWVAAAPECQQYRSA</sequence>
<dbReference type="Gene3D" id="3.60.15.10">
    <property type="entry name" value="Ribonuclease Z/Hydroxyacylglutathione hydrolase-like"/>
    <property type="match status" value="1"/>
</dbReference>
<evidence type="ECO:0000256" key="1">
    <source>
        <dbReference type="ARBA" id="ARBA00004430"/>
    </source>
</evidence>
<feature type="region of interest" description="Disordered" evidence="2">
    <location>
        <begin position="1"/>
        <end position="33"/>
    </location>
</feature>
<dbReference type="Pfam" id="PF00646">
    <property type="entry name" value="F-box"/>
    <property type="match status" value="1"/>
</dbReference>
<gene>
    <name evidence="4" type="ORF">C2E21_6684</name>
</gene>
<dbReference type="InterPro" id="IPR032675">
    <property type="entry name" value="LRR_dom_sf"/>
</dbReference>
<dbReference type="InterPro" id="IPR036866">
    <property type="entry name" value="RibonucZ/Hydroxyglut_hydro"/>
</dbReference>
<dbReference type="GO" id="GO:0016787">
    <property type="term" value="F:hydrolase activity"/>
    <property type="evidence" value="ECO:0007669"/>
    <property type="project" value="UniProtKB-KW"/>
</dbReference>
<keyword evidence="5" id="KW-1185">Reference proteome</keyword>
<comment type="caution">
    <text evidence="4">The sequence shown here is derived from an EMBL/GenBank/DDBJ whole genome shotgun (WGS) entry which is preliminary data.</text>
</comment>
<dbReference type="PANTHER" id="PTHR42951">
    <property type="entry name" value="METALLO-BETA-LACTAMASE DOMAIN-CONTAINING"/>
    <property type="match status" value="1"/>
</dbReference>
<dbReference type="SUPFAM" id="SSF81383">
    <property type="entry name" value="F-box domain"/>
    <property type="match status" value="1"/>
</dbReference>
<evidence type="ECO:0000313" key="5">
    <source>
        <dbReference type="Proteomes" id="UP000239899"/>
    </source>
</evidence>
<dbReference type="Gene3D" id="3.80.10.10">
    <property type="entry name" value="Ribonuclease Inhibitor"/>
    <property type="match status" value="1"/>
</dbReference>
<evidence type="ECO:0000256" key="2">
    <source>
        <dbReference type="SAM" id="MobiDB-lite"/>
    </source>
</evidence>
<dbReference type="Proteomes" id="UP000239899">
    <property type="component" value="Unassembled WGS sequence"/>
</dbReference>
<dbReference type="InterPro" id="IPR001279">
    <property type="entry name" value="Metallo-B-lactamas"/>
</dbReference>
<dbReference type="InterPro" id="IPR036047">
    <property type="entry name" value="F-box-like_dom_sf"/>
</dbReference>
<evidence type="ECO:0000259" key="3">
    <source>
        <dbReference type="PROSITE" id="PS50181"/>
    </source>
</evidence>
<dbReference type="InterPro" id="IPR006553">
    <property type="entry name" value="Leu-rich_rpt_Cys-con_subtyp"/>
</dbReference>
<dbReference type="SMART" id="SM00367">
    <property type="entry name" value="LRR_CC"/>
    <property type="match status" value="4"/>
</dbReference>
<dbReference type="Pfam" id="PF00753">
    <property type="entry name" value="Lactamase_B"/>
    <property type="match status" value="1"/>
</dbReference>
<dbReference type="SUPFAM" id="SSF56281">
    <property type="entry name" value="Metallo-hydrolase/oxidoreductase"/>
    <property type="match status" value="1"/>
</dbReference>
<organism evidence="4 5">
    <name type="scientific">Chlorella sorokiniana</name>
    <name type="common">Freshwater green alga</name>
    <dbReference type="NCBI Taxonomy" id="3076"/>
    <lineage>
        <taxon>Eukaryota</taxon>
        <taxon>Viridiplantae</taxon>
        <taxon>Chlorophyta</taxon>
        <taxon>core chlorophytes</taxon>
        <taxon>Trebouxiophyceae</taxon>
        <taxon>Chlorellales</taxon>
        <taxon>Chlorellaceae</taxon>
        <taxon>Chlorella clade</taxon>
        <taxon>Chlorella</taxon>
    </lineage>
</organism>
<dbReference type="InterPro" id="IPR050855">
    <property type="entry name" value="NDM-1-like"/>
</dbReference>
<dbReference type="InterPro" id="IPR001810">
    <property type="entry name" value="F-box_dom"/>
</dbReference>
<dbReference type="OrthoDB" id="513930at2759"/>
<reference evidence="4 5" key="1">
    <citation type="journal article" date="2018" name="Plant J.">
        <title>Genome sequences of Chlorella sorokiniana UTEX 1602 and Micractinium conductrix SAG 241.80: implications to maltose excretion by a green alga.</title>
        <authorList>
            <person name="Arriola M.B."/>
            <person name="Velmurugan N."/>
            <person name="Zhang Y."/>
            <person name="Plunkett M.H."/>
            <person name="Hondzo H."/>
            <person name="Barney B.M."/>
        </authorList>
    </citation>
    <scope>NUCLEOTIDE SEQUENCE [LARGE SCALE GENOMIC DNA]</scope>
    <source>
        <strain evidence="5">UTEX 1602</strain>
    </source>
</reference>
<dbReference type="SMART" id="SM00849">
    <property type="entry name" value="Lactamase_B"/>
    <property type="match status" value="1"/>
</dbReference>
<dbReference type="AlphaFoldDB" id="A0A2P6TK16"/>
<dbReference type="STRING" id="3076.A0A2P6TK16"/>
<accession>A0A2P6TK16</accession>